<reference evidence="2" key="1">
    <citation type="submission" date="2003-08" db="EMBL/GenBank/DDBJ databases">
        <authorList>
            <person name="Birren B."/>
            <person name="Nusbaum C."/>
            <person name="Abebe A."/>
            <person name="Abouelleil A."/>
            <person name="Adekoya E."/>
            <person name="Ait-zahra M."/>
            <person name="Allen N."/>
            <person name="Allen T."/>
            <person name="An P."/>
            <person name="Anderson M."/>
            <person name="Anderson S."/>
            <person name="Arachchi H."/>
            <person name="Armbruster J."/>
            <person name="Bachantsang P."/>
            <person name="Baldwin J."/>
            <person name="Barry A."/>
            <person name="Bayul T."/>
            <person name="Blitshsteyn B."/>
            <person name="Bloom T."/>
            <person name="Blye J."/>
            <person name="Boguslavskiy L."/>
            <person name="Borowsky M."/>
            <person name="Boukhgalter B."/>
            <person name="Brunache A."/>
            <person name="Butler J."/>
            <person name="Calixte N."/>
            <person name="Calvo S."/>
            <person name="Camarata J."/>
            <person name="Campo K."/>
            <person name="Chang J."/>
            <person name="Cheshatsang Y."/>
            <person name="Citroen M."/>
            <person name="Collymore A."/>
            <person name="Considine T."/>
            <person name="Cook A."/>
            <person name="Cooke P."/>
            <person name="Corum B."/>
            <person name="Cuomo C."/>
            <person name="David R."/>
            <person name="Dawoe T."/>
            <person name="Degray S."/>
            <person name="Dodge S."/>
            <person name="Dooley K."/>
            <person name="Dorje P."/>
            <person name="Dorjee K."/>
            <person name="Dorris L."/>
            <person name="Duffey N."/>
            <person name="Dupes A."/>
            <person name="Elkins T."/>
            <person name="Engels R."/>
            <person name="Erickson J."/>
            <person name="Farina A."/>
            <person name="Faro S."/>
            <person name="Ferreira P."/>
            <person name="Fischer H."/>
            <person name="Fitzgerald M."/>
            <person name="Foley K."/>
            <person name="Gage D."/>
            <person name="Galagan J."/>
            <person name="Gearin G."/>
            <person name="Gnerre S."/>
            <person name="Gnirke A."/>
            <person name="Goyette A."/>
            <person name="Graham J."/>
            <person name="Grandbois E."/>
            <person name="Gyaltsen K."/>
            <person name="Hafez N."/>
            <person name="Hagopian D."/>
            <person name="Hagos B."/>
            <person name="Hall J."/>
            <person name="Hatcher B."/>
            <person name="Heller A."/>
            <person name="Higgins H."/>
            <person name="Honan T."/>
            <person name="Horn A."/>
            <person name="Houde N."/>
            <person name="Hughes L."/>
            <person name="Hulme W."/>
            <person name="Husby E."/>
            <person name="Iliev I."/>
            <person name="Jaffe D."/>
            <person name="Jones C."/>
            <person name="Kamal M."/>
            <person name="Kamat A."/>
            <person name="Kamvysselis M."/>
            <person name="Karlsson E."/>
            <person name="Kells C."/>
            <person name="Kieu A."/>
            <person name="Kisner P."/>
            <person name="Kodira C."/>
            <person name="Kulbokas E."/>
            <person name="Labutti K."/>
            <person name="Lama D."/>
            <person name="Landers T."/>
            <person name="Leger J."/>
            <person name="Levine S."/>
            <person name="Lewis D."/>
            <person name="Lewis T."/>
            <person name="Lindblad-toh K."/>
            <person name="Liu X."/>
            <person name="Lokyitsang T."/>
            <person name="Lokyitsang Y."/>
            <person name="Lucien O."/>
            <person name="Lui A."/>
            <person name="Ma L.J."/>
            <person name="Mabbitt R."/>
            <person name="Macdonald J."/>
            <person name="Maclean C."/>
            <person name="Major J."/>
            <person name="Manning J."/>
            <person name="Marabella R."/>
            <person name="Maru K."/>
            <person name="Matthews C."/>
            <person name="Mauceli E."/>
            <person name="Mccarthy M."/>
            <person name="Mcdonough S."/>
            <person name="Mcghee T."/>
            <person name="Meldrim J."/>
            <person name="Meneus L."/>
            <person name="Mesirov J."/>
            <person name="Mihalev A."/>
            <person name="Mihova T."/>
            <person name="Mikkelsen T."/>
            <person name="Mlenga V."/>
            <person name="Moru K."/>
            <person name="Mozes J."/>
            <person name="Mulrain L."/>
            <person name="Munson G."/>
            <person name="Naylor J."/>
            <person name="Newes C."/>
            <person name="Nguyen C."/>
            <person name="Nguyen N."/>
            <person name="Nguyen T."/>
            <person name="Nicol R."/>
            <person name="Nielsen C."/>
            <person name="Nizzari M."/>
            <person name="Norbu C."/>
            <person name="Norbu N."/>
            <person name="O'donnell P."/>
            <person name="Okoawo O."/>
            <person name="O'leary S."/>
            <person name="Omotosho B."/>
            <person name="O'neill K."/>
            <person name="Osman S."/>
            <person name="Parker S."/>
            <person name="Perrin D."/>
            <person name="Phunkhang P."/>
            <person name="Piqani B."/>
            <person name="Purcell S."/>
            <person name="Rachupka T."/>
            <person name="Ramasamy U."/>
            <person name="Rameau R."/>
            <person name="Ray V."/>
            <person name="Raymond C."/>
            <person name="Retta R."/>
            <person name="Richardson S."/>
            <person name="Rise C."/>
            <person name="Rodriguez J."/>
            <person name="Rogers J."/>
            <person name="Rogov P."/>
            <person name="Rutman M."/>
            <person name="Schupbach R."/>
            <person name="Seaman C."/>
            <person name="Settipalli S."/>
            <person name="Sharpe T."/>
            <person name="Sheridan J."/>
            <person name="Sherpa N."/>
            <person name="Shi J."/>
            <person name="Smirnov S."/>
            <person name="Smith C."/>
            <person name="Sougnez C."/>
            <person name="Spencer B."/>
            <person name="Stalker J."/>
            <person name="Stange-thomann N."/>
            <person name="Stavropoulos S."/>
            <person name="Stetson K."/>
            <person name="Stone C."/>
            <person name="Stone S."/>
            <person name="Stubbs M."/>
            <person name="Talamas J."/>
            <person name="Tchuinga P."/>
            <person name="Tenzing P."/>
            <person name="Tesfaye S."/>
            <person name="Theodore J."/>
            <person name="Thoulutsang Y."/>
            <person name="Topham K."/>
            <person name="Towey S."/>
            <person name="Tsamla T."/>
            <person name="Tsomo N."/>
            <person name="Vallee D."/>
            <person name="Vassiliev H."/>
            <person name="Venkataraman V."/>
            <person name="Vinson J."/>
            <person name="Vo A."/>
            <person name="Wade C."/>
            <person name="Wang S."/>
            <person name="Wangchuk T."/>
            <person name="Wangdi T."/>
            <person name="Whittaker C."/>
            <person name="Wilkinson J."/>
            <person name="Wu Y."/>
            <person name="Wyman D."/>
            <person name="Yadav S."/>
            <person name="Yang S."/>
            <person name="Yang X."/>
            <person name="Yeager S."/>
            <person name="Yee E."/>
            <person name="Young G."/>
            <person name="Zainoun J."/>
            <person name="Zembeck L."/>
            <person name="Zimmer A."/>
            <person name="Zody M."/>
            <person name="Lander E."/>
        </authorList>
    </citation>
    <scope>NUCLEOTIDE SEQUENCE [LARGE SCALE GENOMIC DNA]</scope>
</reference>
<dbReference type="HOGENOM" id="CLU_1083864_0_0_1"/>
<dbReference type="OMA" id="QHKWGDA"/>
<dbReference type="InParanoid" id="H2YDV1"/>
<name>H2YDV1_CIOSA</name>
<dbReference type="InterPro" id="IPR039495">
    <property type="entry name" value="TAF1A"/>
</dbReference>
<dbReference type="GeneTree" id="ENSGT00390000011405"/>
<dbReference type="Proteomes" id="UP000007875">
    <property type="component" value="Unassembled WGS sequence"/>
</dbReference>
<evidence type="ECO:0000313" key="2">
    <source>
        <dbReference type="Proteomes" id="UP000007875"/>
    </source>
</evidence>
<reference evidence="1" key="2">
    <citation type="submission" date="2025-08" db="UniProtKB">
        <authorList>
            <consortium name="Ensembl"/>
        </authorList>
    </citation>
    <scope>IDENTIFICATION</scope>
</reference>
<dbReference type="InterPro" id="IPR052669">
    <property type="entry name" value="SL1/TIF-IB_Component"/>
</dbReference>
<reference evidence="1" key="3">
    <citation type="submission" date="2025-09" db="UniProtKB">
        <authorList>
            <consortium name="Ensembl"/>
        </authorList>
    </citation>
    <scope>IDENTIFICATION</scope>
</reference>
<dbReference type="PANTHER" id="PTHR32122:SF1">
    <property type="entry name" value="TATA BOX-BINDING PROTEIN-ASSOCIATED FACTOR RNA POLYMERASE I SUBUNIT A"/>
    <property type="match status" value="1"/>
</dbReference>
<dbReference type="Ensembl" id="ENSCSAVT00000003554.1">
    <property type="protein sequence ID" value="ENSCSAVP00000003499.1"/>
    <property type="gene ID" value="ENSCSAVG00000002081.1"/>
</dbReference>
<dbReference type="Pfam" id="PF14929">
    <property type="entry name" value="TAF1_subA"/>
    <property type="match status" value="1"/>
</dbReference>
<proteinExistence type="predicted"/>
<accession>H2YDV1</accession>
<dbReference type="AlphaFoldDB" id="H2YDV1"/>
<dbReference type="GO" id="GO:0000120">
    <property type="term" value="C:RNA polymerase I transcription regulator complex"/>
    <property type="evidence" value="ECO:0007669"/>
    <property type="project" value="InterPro"/>
</dbReference>
<protein>
    <submittedName>
        <fullName evidence="1">Uncharacterized protein</fullName>
    </submittedName>
</protein>
<sequence length="257" mass="29430">MAFKDRQFVDKNCPALQDILKSVVLELNSVFLQDRRDLIFDVCDSRDVVCDLQFLEDEDINNVPSIYAKPMTLKLLRSKLLQHKWGDAALILLGFAKLHWNKSGLNIYKEISWKVGNEIILHHPAGYNNTEIIVGHKRATGLSFESLDQTHCLIEHVFVLLSNHDFSSAQDQLRYYRMIDKSITNRNRRAKDIQKWSTLNEGYLGLIEYVIWKSITSQEEEVTQLSGSLQQNEENSPQSVAQRAAAHFATVLSVLGI</sequence>
<organism evidence="1 2">
    <name type="scientific">Ciona savignyi</name>
    <name type="common">Pacific transparent sea squirt</name>
    <dbReference type="NCBI Taxonomy" id="51511"/>
    <lineage>
        <taxon>Eukaryota</taxon>
        <taxon>Metazoa</taxon>
        <taxon>Chordata</taxon>
        <taxon>Tunicata</taxon>
        <taxon>Ascidiacea</taxon>
        <taxon>Phlebobranchia</taxon>
        <taxon>Cionidae</taxon>
        <taxon>Ciona</taxon>
    </lineage>
</organism>
<dbReference type="GO" id="GO:0006360">
    <property type="term" value="P:transcription by RNA polymerase I"/>
    <property type="evidence" value="ECO:0007669"/>
    <property type="project" value="InterPro"/>
</dbReference>
<dbReference type="PANTHER" id="PTHR32122">
    <property type="entry name" value="TATA BOX-BINDING PROTEIN ASSOCIATED FACTOR RNA POLYMERASE I SUBUNIT A"/>
    <property type="match status" value="1"/>
</dbReference>
<keyword evidence="2" id="KW-1185">Reference proteome</keyword>
<evidence type="ECO:0000313" key="1">
    <source>
        <dbReference type="Ensembl" id="ENSCSAVP00000003499.1"/>
    </source>
</evidence>